<proteinExistence type="predicted"/>
<feature type="compositionally biased region" description="Basic and acidic residues" evidence="1">
    <location>
        <begin position="49"/>
        <end position="60"/>
    </location>
</feature>
<sequence length="102" mass="11044">METQMKNFGFERMKSGRKDGVGLGEVVGAMFGPAPGTQKGPAGNSSPWRMEESRCPPHAERPLLGTIRAAAPHSPRGRWALPMAEVFLIPCIVVGHPARHPF</sequence>
<protein>
    <submittedName>
        <fullName evidence="2">Alternative protein CECR2</fullName>
    </submittedName>
</protein>
<reference evidence="2" key="1">
    <citation type="journal article" date="2013" name="PLoS ONE">
        <title>Direct detection of alternative open reading frames translation products in human significantly expands the proteome.</title>
        <authorList>
            <person name="Vanderperre B."/>
            <person name="Lucier J.-F."/>
            <person name="Motard J."/>
            <person name="Tremblay G."/>
            <person name="Vanderperre S."/>
            <person name="Wisztorski M."/>
            <person name="Salzet M."/>
            <person name="Boisvert F.-M."/>
            <person name="Roucou X."/>
        </authorList>
    </citation>
    <scope>NUCLEOTIDE SEQUENCE</scope>
</reference>
<feature type="region of interest" description="Disordered" evidence="1">
    <location>
        <begin position="29"/>
        <end position="60"/>
    </location>
</feature>
<gene>
    <name evidence="2" type="primary">CECR2</name>
</gene>
<organism evidence="2">
    <name type="scientific">Homo sapiens</name>
    <name type="common">Human</name>
    <dbReference type="NCBI Taxonomy" id="9606"/>
    <lineage>
        <taxon>Eukaryota</taxon>
        <taxon>Metazoa</taxon>
        <taxon>Chordata</taxon>
        <taxon>Craniata</taxon>
        <taxon>Vertebrata</taxon>
        <taxon>Euteleostomi</taxon>
        <taxon>Mammalia</taxon>
        <taxon>Eutheria</taxon>
        <taxon>Euarchontoglires</taxon>
        <taxon>Primates</taxon>
        <taxon>Haplorrhini</taxon>
        <taxon>Catarrhini</taxon>
        <taxon>Hominidae</taxon>
        <taxon>Homo</taxon>
    </lineage>
</organism>
<dbReference type="EMBL" id="HF584248">
    <property type="protein sequence ID" value="CCQ43745.1"/>
    <property type="molecule type" value="Genomic_DNA"/>
</dbReference>
<accession>L8E8W0</accession>
<dbReference type="AlphaFoldDB" id="L8E8W0"/>
<dbReference type="ChiTaRS" id="CECR2">
    <property type="organism name" value="human"/>
</dbReference>
<name>L8E8W0_HUMAN</name>
<dbReference type="OrthoDB" id="303107at2759"/>
<evidence type="ECO:0000256" key="1">
    <source>
        <dbReference type="SAM" id="MobiDB-lite"/>
    </source>
</evidence>
<evidence type="ECO:0000313" key="2">
    <source>
        <dbReference type="EMBL" id="CCQ43745.1"/>
    </source>
</evidence>